<organism evidence="5 6">
    <name type="scientific">Ceratopteris richardii</name>
    <name type="common">Triangle waterfern</name>
    <dbReference type="NCBI Taxonomy" id="49495"/>
    <lineage>
        <taxon>Eukaryota</taxon>
        <taxon>Viridiplantae</taxon>
        <taxon>Streptophyta</taxon>
        <taxon>Embryophyta</taxon>
        <taxon>Tracheophyta</taxon>
        <taxon>Polypodiopsida</taxon>
        <taxon>Polypodiidae</taxon>
        <taxon>Polypodiales</taxon>
        <taxon>Pteridineae</taxon>
        <taxon>Pteridaceae</taxon>
        <taxon>Parkerioideae</taxon>
        <taxon>Ceratopteris</taxon>
    </lineage>
</organism>
<dbReference type="Gene3D" id="1.20.1440.100">
    <property type="entry name" value="SG protein - dephosphorylation function"/>
    <property type="match status" value="1"/>
</dbReference>
<evidence type="ECO:0000313" key="5">
    <source>
        <dbReference type="EMBL" id="KAH7276761.1"/>
    </source>
</evidence>
<keyword evidence="4" id="KW-0812">Transmembrane</keyword>
<dbReference type="OrthoDB" id="27226at2759"/>
<dbReference type="Gene3D" id="3.40.50.1000">
    <property type="entry name" value="HAD superfamily/HAD-like"/>
    <property type="match status" value="1"/>
</dbReference>
<evidence type="ECO:0000256" key="1">
    <source>
        <dbReference type="ARBA" id="ARBA00022723"/>
    </source>
</evidence>
<dbReference type="InterPro" id="IPR036412">
    <property type="entry name" value="HAD-like_sf"/>
</dbReference>
<name>A0A8T2PZT0_CERRI</name>
<dbReference type="NCBIfam" id="TIGR01488">
    <property type="entry name" value="HAD-SF-IB"/>
    <property type="match status" value="1"/>
</dbReference>
<feature type="transmembrane region" description="Helical" evidence="4">
    <location>
        <begin position="158"/>
        <end position="178"/>
    </location>
</feature>
<dbReference type="InterPro" id="IPR023214">
    <property type="entry name" value="HAD_sf"/>
</dbReference>
<proteinExistence type="predicted"/>
<comment type="caution">
    <text evidence="5">The sequence shown here is derived from an EMBL/GenBank/DDBJ whole genome shotgun (WGS) entry which is preliminary data.</text>
</comment>
<dbReference type="OMA" id="TEAWCAR"/>
<dbReference type="NCBIfam" id="TIGR01490">
    <property type="entry name" value="HAD-SF-IB-hyp1"/>
    <property type="match status" value="1"/>
</dbReference>
<evidence type="ECO:0008006" key="7">
    <source>
        <dbReference type="Google" id="ProtNLM"/>
    </source>
</evidence>
<protein>
    <recommendedName>
        <fullName evidence="7">HAD-IB family hydrolase</fullName>
    </recommendedName>
</protein>
<dbReference type="CDD" id="cd02612">
    <property type="entry name" value="HAD_PGPPase"/>
    <property type="match status" value="1"/>
</dbReference>
<dbReference type="AlphaFoldDB" id="A0A8T2PZT0"/>
<dbReference type="Pfam" id="PF12710">
    <property type="entry name" value="HAD"/>
    <property type="match status" value="1"/>
</dbReference>
<dbReference type="GO" id="GO:0016787">
    <property type="term" value="F:hydrolase activity"/>
    <property type="evidence" value="ECO:0007669"/>
    <property type="project" value="UniProtKB-KW"/>
</dbReference>
<dbReference type="InterPro" id="IPR050582">
    <property type="entry name" value="HAD-like_SerB"/>
</dbReference>
<keyword evidence="3" id="KW-0460">Magnesium</keyword>
<gene>
    <name evidence="5" type="ORF">KP509_39G020900</name>
</gene>
<dbReference type="Proteomes" id="UP000825935">
    <property type="component" value="Chromosome 39"/>
</dbReference>
<evidence type="ECO:0000313" key="6">
    <source>
        <dbReference type="Proteomes" id="UP000825935"/>
    </source>
</evidence>
<keyword evidence="4" id="KW-0472">Membrane</keyword>
<dbReference type="EMBL" id="CM035444">
    <property type="protein sequence ID" value="KAH7276761.1"/>
    <property type="molecule type" value="Genomic_DNA"/>
</dbReference>
<dbReference type="SUPFAM" id="SSF56784">
    <property type="entry name" value="HAD-like"/>
    <property type="match status" value="1"/>
</dbReference>
<keyword evidence="6" id="KW-1185">Reference proteome</keyword>
<dbReference type="PANTHER" id="PTHR43344:SF13">
    <property type="entry name" value="PHOSPHATASE RV3661-RELATED"/>
    <property type="match status" value="1"/>
</dbReference>
<evidence type="ECO:0000256" key="3">
    <source>
        <dbReference type="ARBA" id="ARBA00022842"/>
    </source>
</evidence>
<dbReference type="PANTHER" id="PTHR43344">
    <property type="entry name" value="PHOSPHOSERINE PHOSPHATASE"/>
    <property type="match status" value="1"/>
</dbReference>
<accession>A0A8T2PZT0</accession>
<sequence>MSSSHGVPAGHQRSSVAAIASPFASGSTYLLNSWLKFNCTGGRGFLGIAFTSNRNGQSFLRSGTTSLLSVRTVVSARLGGQSWRSIRKNLGMANINPYVTKCSSLSFAAHTGDENSSVKGTSTKARGPNVAFFDVDGTITRTNVVIAYYTHRITELSLIAKLFWVPWFALTCVFYVIIDSVNRAIFNRVFYLSYKGRAAQSKKQMADVIYRNYYRPRIFSGAVELIQKLKQDGYQIVFVTGCLDFLVAPLAKELGADYVYAAELVEENGRFTGQLKGMASSNAEKAERVQDYAKKHGVSLADCLAFGDSVADLPMLEIVGHPHVVNPDARLQLLAEKRGWPIIRWGLKPSLVSAMAA</sequence>
<dbReference type="GO" id="GO:0046872">
    <property type="term" value="F:metal ion binding"/>
    <property type="evidence" value="ECO:0007669"/>
    <property type="project" value="UniProtKB-KW"/>
</dbReference>
<keyword evidence="1" id="KW-0479">Metal-binding</keyword>
<reference evidence="5" key="1">
    <citation type="submission" date="2021-08" db="EMBL/GenBank/DDBJ databases">
        <title>WGS assembly of Ceratopteris richardii.</title>
        <authorList>
            <person name="Marchant D.B."/>
            <person name="Chen G."/>
            <person name="Jenkins J."/>
            <person name="Shu S."/>
            <person name="Leebens-Mack J."/>
            <person name="Grimwood J."/>
            <person name="Schmutz J."/>
            <person name="Soltis P."/>
            <person name="Soltis D."/>
            <person name="Chen Z.-H."/>
        </authorList>
    </citation>
    <scope>NUCLEOTIDE SEQUENCE</scope>
    <source>
        <strain evidence="5">Whitten #5841</strain>
        <tissue evidence="5">Leaf</tissue>
    </source>
</reference>
<dbReference type="InterPro" id="IPR006385">
    <property type="entry name" value="HAD_hydro_SerB1"/>
</dbReference>
<evidence type="ECO:0000256" key="4">
    <source>
        <dbReference type="SAM" id="Phobius"/>
    </source>
</evidence>
<keyword evidence="2" id="KW-0378">Hydrolase</keyword>
<evidence type="ECO:0000256" key="2">
    <source>
        <dbReference type="ARBA" id="ARBA00022801"/>
    </source>
</evidence>
<keyword evidence="4" id="KW-1133">Transmembrane helix</keyword>